<dbReference type="Proteomes" id="UP000257076">
    <property type="component" value="Unassembled WGS sequence"/>
</dbReference>
<comment type="caution">
    <text evidence="2">The sequence shown here is derived from an EMBL/GenBank/DDBJ whole genome shotgun (WGS) entry which is preliminary data.</text>
</comment>
<dbReference type="EMBL" id="QUMW01000012">
    <property type="protein sequence ID" value="REG23925.1"/>
    <property type="molecule type" value="Genomic_DNA"/>
</dbReference>
<evidence type="ECO:0000259" key="1">
    <source>
        <dbReference type="Pfam" id="PF13349"/>
    </source>
</evidence>
<gene>
    <name evidence="2" type="ORF">DFR63_1672</name>
</gene>
<sequence length="338" mass="38099">MSLNEFITELETELDVLPDNRREELVKDFEMQIQKAIELGDTEEYLLKILGEPKKVAEKFIAEEIAEEEAEPEQETRKTGLQPVTGSFASDLKNFSINQLTISGESTDIKIEKGKKLSIKFLSYTRKGKLEYETDNNQLTIYHTGSAGEVKFNTIIDFMKKRKQLKKDELIITWPENLDILTVNNQIGKVTVNDIEAEEFKIKTKEGAVEAAGLTGNYGEFQSEMGALKIESSDFSNLYMNTEMGKLTVAGVKSERYDLLTELGKIALNNLTPDSDLKALSKMGSVSVNYRKKPKYTKIVARANVGKVKDALADKKIEKQLYRAEYMSEMGSVKITLS</sequence>
<dbReference type="RefSeq" id="WP_115885464.1">
    <property type="nucleotide sequence ID" value="NZ_CBCSHX010000011.1"/>
</dbReference>
<dbReference type="InterPro" id="IPR025164">
    <property type="entry name" value="Toastrack_DUF4097"/>
</dbReference>
<accession>A0A3E0AVZ7</accession>
<feature type="domain" description="DUF4097" evidence="1">
    <location>
        <begin position="97"/>
        <end position="335"/>
    </location>
</feature>
<reference evidence="2 3" key="1">
    <citation type="submission" date="2018-08" db="EMBL/GenBank/DDBJ databases">
        <title>Genomic Encyclopedia of Type Strains, Phase IV (KMG-IV): sequencing the most valuable type-strain genomes for metagenomic binning, comparative biology and taxonomic classification.</title>
        <authorList>
            <person name="Goeker M."/>
        </authorList>
    </citation>
    <scope>NUCLEOTIDE SEQUENCE [LARGE SCALE GENOMIC DNA]</scope>
    <source>
        <strain evidence="2 3">DSM 17274</strain>
    </source>
</reference>
<evidence type="ECO:0000313" key="3">
    <source>
        <dbReference type="Proteomes" id="UP000257076"/>
    </source>
</evidence>
<dbReference type="AlphaFoldDB" id="A0A3E0AVZ7"/>
<protein>
    <submittedName>
        <fullName evidence="2">Uncharacterized protein DUF1700</fullName>
    </submittedName>
</protein>
<name>A0A3E0AVZ7_9STAP</name>
<dbReference type="Pfam" id="PF13349">
    <property type="entry name" value="DUF4097"/>
    <property type="match status" value="1"/>
</dbReference>
<dbReference type="Pfam" id="PF22564">
    <property type="entry name" value="HAAS"/>
    <property type="match status" value="1"/>
</dbReference>
<organism evidence="2 3">
    <name type="scientific">Jeotgalicoccus halotolerans</name>
    <dbReference type="NCBI Taxonomy" id="157227"/>
    <lineage>
        <taxon>Bacteria</taxon>
        <taxon>Bacillati</taxon>
        <taxon>Bacillota</taxon>
        <taxon>Bacilli</taxon>
        <taxon>Bacillales</taxon>
        <taxon>Staphylococcaceae</taxon>
        <taxon>Jeotgalicoccus</taxon>
    </lineage>
</organism>
<proteinExistence type="predicted"/>
<dbReference type="OrthoDB" id="9804829at2"/>
<evidence type="ECO:0000313" key="2">
    <source>
        <dbReference type="EMBL" id="REG23925.1"/>
    </source>
</evidence>
<keyword evidence="3" id="KW-1185">Reference proteome</keyword>